<evidence type="ECO:0000313" key="8">
    <source>
        <dbReference type="Proteomes" id="UP000256345"/>
    </source>
</evidence>
<dbReference type="InterPro" id="IPR054030">
    <property type="entry name" value="Gp5_Vgr_C"/>
</dbReference>
<dbReference type="Gene3D" id="2.30.110.50">
    <property type="match status" value="1"/>
</dbReference>
<dbReference type="Pfam" id="PF26363">
    <property type="entry name" value="Phospholipase-like"/>
    <property type="match status" value="1"/>
</dbReference>
<comment type="caution">
    <text evidence="7">The sequence shown here is derived from an EMBL/GenBank/DDBJ whole genome shotgun (WGS) entry which is preliminary data.</text>
</comment>
<dbReference type="InterPro" id="IPR029058">
    <property type="entry name" value="AB_hydrolase_fold"/>
</dbReference>
<evidence type="ECO:0000259" key="6">
    <source>
        <dbReference type="Pfam" id="PF22178"/>
    </source>
</evidence>
<evidence type="ECO:0000313" key="7">
    <source>
        <dbReference type="EMBL" id="REG30624.1"/>
    </source>
</evidence>
<comment type="similarity">
    <text evidence="2">Belongs to the VgrG protein family.</text>
</comment>
<evidence type="ECO:0000256" key="4">
    <source>
        <dbReference type="SAM" id="MobiDB-lite"/>
    </source>
</evidence>
<dbReference type="EMBL" id="QUMU01000006">
    <property type="protein sequence ID" value="REG30624.1"/>
    <property type="molecule type" value="Genomic_DNA"/>
</dbReference>
<dbReference type="InterPro" id="IPR006533">
    <property type="entry name" value="T6SS_Vgr_RhsGE"/>
</dbReference>
<evidence type="ECO:0000256" key="3">
    <source>
        <dbReference type="ARBA" id="ARBA00022525"/>
    </source>
</evidence>
<proteinExistence type="inferred from homology"/>
<evidence type="ECO:0000259" key="5">
    <source>
        <dbReference type="Pfam" id="PF04717"/>
    </source>
</evidence>
<comment type="subcellular location">
    <subcellularLocation>
        <location evidence="1">Secreted</location>
    </subcellularLocation>
</comment>
<dbReference type="Gene3D" id="3.55.50.10">
    <property type="entry name" value="Baseplate protein-like domains"/>
    <property type="match status" value="1"/>
</dbReference>
<keyword evidence="3" id="KW-0964">Secreted</keyword>
<dbReference type="InterPro" id="IPR050708">
    <property type="entry name" value="T6SS_VgrG/RHS"/>
</dbReference>
<feature type="domain" description="Gp5/Type VI secretion system Vgr C-terminal trimerisation" evidence="6">
    <location>
        <begin position="480"/>
        <end position="577"/>
    </location>
</feature>
<dbReference type="InterPro" id="IPR037026">
    <property type="entry name" value="Vgr_OB-fold_dom_sf"/>
</dbReference>
<sequence>MVARAHVHEVGGAPVFLFDIGDHDEPMRVLRFSGSEGLSSLFEFQVELACENPDVDSAQVVGKTALLAIRGDSGFRHLSGIISRFEQVNELPHYALYRATVVPVVWRLQHRHDCRIFQKLDTPAILKKVFETAGVPADRVRFSLVNSYEPRDYCVQYRESDWAFASRLMEEDGIFYFFEHHEDKHILVLGDTESALKPIDGGDTLPFRRASGGVVMEDHVARFRRVQEVRPGKTSLRDFNFKKPGLPMEAQHAAEVDADLEVYDYPGEYQDPGRGSSAKGTSLAKLRLEAWQASRVQTQGESDCERLCPGRLFSLQEHTRGDYNGRYLLTHVSHDGQQPQVMDEEAPMEDFSYTNTFTCIPEKTPYRPPRVTPRPYVQGGQTAVVVGPSGEEIHVDEWGRVKVQFHWDRQGKLDENSSCWVRVSQPWGGELWGRMFIPRIGQEVVVDFIEGDPDRPIITGRVYNGANLVPYELPGEKTKSTIKSNSSLNGDGYNEVRFEDEKSKEQYFQHAERNMDVHVKNDSFENILHDRHQTIGSQGKNGKVGDQNELVMRDKSLTVHRHVQEHVGGNLKRHVGGIDGAGDVDIVIQSNRKELVHKNSHLHVKHWLLEKVDGTQSLQVGKDLHTSVGQLNAVDAGKELHLKSKKIVVEAATGITIQAPGGFITIDAGGIAIKGSVVLINSGGAALSGSGVAPTAPEDAVEARPTKPALADDGKVRPPSGLAVAQGASELEPVKPMNLAATMLPMALLQARAPTVTCVQLANQIDEMDHAKVRAALAADVYNQSGTPGKLPPGFTRANDEQLRNIFQGQLSDEQIKNLTSPEGSSYRAAIYQDESGKAYLAFRGTENKEGLKDWKENLLQGAGMESQHYEKAKKLAEVLDVATDGNMEIIGHSKGGGMAAAAGLMTGAKTTTFNPAGVHPKTVGGMNMSNASANINAYVVEGEVLNWVQDNRAVIQGGAVIAGTKLGGPLGGMVAAMLVNGTLPQATGRRVNLPPPKDFKHAWYDPVLYRVDLHGMDNVQKSLEEHQENLKNQYVADGCEAQLGKR</sequence>
<protein>
    <submittedName>
        <fullName evidence="7">Type VI secretion system secreted protein VgrG</fullName>
    </submittedName>
</protein>
<accession>A0ABX9JZV3</accession>
<dbReference type="Gene3D" id="2.40.50.230">
    <property type="entry name" value="Gp5 N-terminal domain"/>
    <property type="match status" value="1"/>
</dbReference>
<dbReference type="RefSeq" id="WP_082174886.1">
    <property type="nucleotide sequence ID" value="NZ_CP011509.1"/>
</dbReference>
<dbReference type="SUPFAM" id="SSF69279">
    <property type="entry name" value="Phage tail proteins"/>
    <property type="match status" value="2"/>
</dbReference>
<feature type="compositionally biased region" description="Basic and acidic residues" evidence="4">
    <location>
        <begin position="701"/>
        <end position="716"/>
    </location>
</feature>
<name>A0ABX9JZV3_9BACT</name>
<gene>
    <name evidence="7" type="ORF">ATI61_10693</name>
</gene>
<dbReference type="Pfam" id="PF22178">
    <property type="entry name" value="Gp5_trimer_C"/>
    <property type="match status" value="1"/>
</dbReference>
<dbReference type="Gene3D" id="4.10.220.110">
    <property type="match status" value="1"/>
</dbReference>
<dbReference type="NCBIfam" id="TIGR01646">
    <property type="entry name" value="vgr_GE"/>
    <property type="match status" value="1"/>
</dbReference>
<feature type="domain" description="Gp5/Type VI secretion system Vgr protein OB-fold" evidence="5">
    <location>
        <begin position="396"/>
        <end position="463"/>
    </location>
</feature>
<evidence type="ECO:0000256" key="1">
    <source>
        <dbReference type="ARBA" id="ARBA00004613"/>
    </source>
</evidence>
<dbReference type="NCBIfam" id="TIGR03361">
    <property type="entry name" value="VI_Rhs_Vgr"/>
    <property type="match status" value="1"/>
</dbReference>
<evidence type="ECO:0000256" key="2">
    <source>
        <dbReference type="ARBA" id="ARBA00005558"/>
    </source>
</evidence>
<dbReference type="PANTHER" id="PTHR32305:SF15">
    <property type="entry name" value="PROTEIN RHSA-RELATED"/>
    <property type="match status" value="1"/>
</dbReference>
<dbReference type="InterPro" id="IPR006531">
    <property type="entry name" value="Gp5/Vgr_OB"/>
</dbReference>
<organism evidence="7 8">
    <name type="scientific">Archangium gephyra</name>
    <dbReference type="NCBI Taxonomy" id="48"/>
    <lineage>
        <taxon>Bacteria</taxon>
        <taxon>Pseudomonadati</taxon>
        <taxon>Myxococcota</taxon>
        <taxon>Myxococcia</taxon>
        <taxon>Myxococcales</taxon>
        <taxon>Cystobacterineae</taxon>
        <taxon>Archangiaceae</taxon>
        <taxon>Archangium</taxon>
    </lineage>
</organism>
<feature type="region of interest" description="Disordered" evidence="4">
    <location>
        <begin position="696"/>
        <end position="719"/>
    </location>
</feature>
<dbReference type="SUPFAM" id="SSF53474">
    <property type="entry name" value="alpha/beta-Hydrolases"/>
    <property type="match status" value="1"/>
</dbReference>
<dbReference type="InterPro" id="IPR017847">
    <property type="entry name" value="T6SS_RhsGE_Vgr_subset"/>
</dbReference>
<keyword evidence="8" id="KW-1185">Reference proteome</keyword>
<dbReference type="Proteomes" id="UP000256345">
    <property type="component" value="Unassembled WGS sequence"/>
</dbReference>
<dbReference type="Pfam" id="PF05954">
    <property type="entry name" value="Phage_GPD"/>
    <property type="match status" value="1"/>
</dbReference>
<reference evidence="7 8" key="1">
    <citation type="submission" date="2018-08" db="EMBL/GenBank/DDBJ databases">
        <title>Genomic Encyclopedia of Archaeal and Bacterial Type Strains, Phase II (KMG-II): from individual species to whole genera.</title>
        <authorList>
            <person name="Goeker M."/>
        </authorList>
    </citation>
    <scope>NUCLEOTIDE SEQUENCE [LARGE SCALE GENOMIC DNA]</scope>
    <source>
        <strain evidence="7 8">DSM 2261</strain>
    </source>
</reference>
<dbReference type="Pfam" id="PF04717">
    <property type="entry name" value="Phage_base_V"/>
    <property type="match status" value="1"/>
</dbReference>
<dbReference type="SUPFAM" id="SSF69349">
    <property type="entry name" value="Phage fibre proteins"/>
    <property type="match status" value="1"/>
</dbReference>
<dbReference type="PANTHER" id="PTHR32305">
    <property type="match status" value="1"/>
</dbReference>
<dbReference type="Gene3D" id="3.40.50.1820">
    <property type="entry name" value="alpha/beta hydrolase"/>
    <property type="match status" value="1"/>
</dbReference>
<dbReference type="SUPFAM" id="SSF69255">
    <property type="entry name" value="gp5 N-terminal domain-like"/>
    <property type="match status" value="1"/>
</dbReference>